<dbReference type="Proteomes" id="UP000734854">
    <property type="component" value="Unassembled WGS sequence"/>
</dbReference>
<dbReference type="SUPFAM" id="SSF54695">
    <property type="entry name" value="POZ domain"/>
    <property type="match status" value="1"/>
</dbReference>
<evidence type="ECO:0000256" key="1">
    <source>
        <dbReference type="ARBA" id="ARBA00004906"/>
    </source>
</evidence>
<keyword evidence="6" id="KW-1185">Reference proteome</keyword>
<organism evidence="5 6">
    <name type="scientific">Zingiber officinale</name>
    <name type="common">Ginger</name>
    <name type="synonym">Amomum zingiber</name>
    <dbReference type="NCBI Taxonomy" id="94328"/>
    <lineage>
        <taxon>Eukaryota</taxon>
        <taxon>Viridiplantae</taxon>
        <taxon>Streptophyta</taxon>
        <taxon>Embryophyta</taxon>
        <taxon>Tracheophyta</taxon>
        <taxon>Spermatophyta</taxon>
        <taxon>Magnoliopsida</taxon>
        <taxon>Liliopsida</taxon>
        <taxon>Zingiberales</taxon>
        <taxon>Zingiberaceae</taxon>
        <taxon>Zingiber</taxon>
    </lineage>
</organism>
<evidence type="ECO:0000313" key="5">
    <source>
        <dbReference type="EMBL" id="KAG6494522.1"/>
    </source>
</evidence>
<reference evidence="5 6" key="1">
    <citation type="submission" date="2020-08" db="EMBL/GenBank/DDBJ databases">
        <title>Plant Genome Project.</title>
        <authorList>
            <person name="Zhang R.-G."/>
        </authorList>
    </citation>
    <scope>NUCLEOTIDE SEQUENCE [LARGE SCALE GENOMIC DNA]</scope>
    <source>
        <tissue evidence="5">Rhizome</tissue>
    </source>
</reference>
<dbReference type="PANTHER" id="PTHR34937">
    <property type="entry name" value="OS08G0559800 PROTEIN"/>
    <property type="match status" value="1"/>
</dbReference>
<dbReference type="InterPro" id="IPR000210">
    <property type="entry name" value="BTB/POZ_dom"/>
</dbReference>
<feature type="coiled-coil region" evidence="2">
    <location>
        <begin position="705"/>
        <end position="732"/>
    </location>
</feature>
<comment type="pathway">
    <text evidence="1">Protein modification; protein ubiquitination.</text>
</comment>
<keyword evidence="2" id="KW-0175">Coiled coil</keyword>
<dbReference type="EMBL" id="JACMSC010000013">
    <property type="protein sequence ID" value="KAG6494522.1"/>
    <property type="molecule type" value="Genomic_DNA"/>
</dbReference>
<dbReference type="AlphaFoldDB" id="A0A8J5KTD0"/>
<feature type="domain" description="BTB" evidence="4">
    <location>
        <begin position="171"/>
        <end position="230"/>
    </location>
</feature>
<comment type="caution">
    <text evidence="5">The sequence shown here is derived from an EMBL/GenBank/DDBJ whole genome shotgun (WGS) entry which is preliminary data.</text>
</comment>
<protein>
    <recommendedName>
        <fullName evidence="4">BTB domain-containing protein</fullName>
    </recommendedName>
</protein>
<evidence type="ECO:0000313" key="6">
    <source>
        <dbReference type="Proteomes" id="UP000734854"/>
    </source>
</evidence>
<proteinExistence type="predicted"/>
<gene>
    <name evidence="5" type="ORF">ZIOFF_049554</name>
</gene>
<name>A0A8J5KTD0_ZINOF</name>
<dbReference type="PANTHER" id="PTHR34937:SF1">
    <property type="entry name" value="PARAMYOSIN"/>
    <property type="match status" value="1"/>
</dbReference>
<feature type="region of interest" description="Disordered" evidence="3">
    <location>
        <begin position="428"/>
        <end position="456"/>
    </location>
</feature>
<evidence type="ECO:0000259" key="4">
    <source>
        <dbReference type="PROSITE" id="PS50097"/>
    </source>
</evidence>
<evidence type="ECO:0000256" key="3">
    <source>
        <dbReference type="SAM" id="MobiDB-lite"/>
    </source>
</evidence>
<sequence length="981" mass="111216">MAGSENNAGNKVKVISPLAQWRVKSLGAHDYRRSDDFMIGSWNWCLSVKNNNSVLSIRLISKPSCITEDKYSIAKILIRAHCTGSTNSTNCHYAELYKKMFRTEKELLWRIERVHASCVTIDLEFLDLKISSTSNHVSIRPDDFDDFLLLDHSIKNTLRNISCMFQESIHADVTIETLDGSLRAHKAVLASSSPVFKSMFLHDFKEKQSSIIKIEDMSTDACSALLAYMYGAIKQDDFLKHCLPLLAAADKYDLQDLRNCCEEILLEDINSSSVFEKLRTARRYKLDKLTKGCLAYLFDFRRLPDVRGKLKDFFYDADRKLLQEVFEETVANWKLEEKAGRWRKLLRPLSHAMAEEDPNAAVLSDVEDDDDPLPIVLQSSSAPSSASAAAEQRVRDLLAELEKERGARKAAEGTFGRLKSMAQDAIRKRDDALRERDEAVRRRDDALRDKDETARSAERAAAELADAVRLRDEANKNKDSIRSEMETAAQMLLSGIGKISSKVSGYKNFSASGGLSTSQKYTGLPSVAYGVIKRAHEISEELMKQIDAASKARDQARQQVEQRNYEIAIEVSQLEAAIVSLKDQVSQKNSEITNLENVVSERGTRIAEMESEISRLTQLGEDLDAKVKNLEMKLESQRPLIVDQLSYTSKAYEHISEIIKSVKNDNDPSEFSDSLFIWNEMDVGDNLRTSLDGTKSVYELAKVAAEKARVHSEENRTEIDKLNEKVMGLLAEKQHIGTLLRSALSSKTNEVRHVAEEGLREAGIDLRLDHLDEQESDQSGENEVYILAGALGTTVKESQTRIVELQHLVEALRFNPVFEDAYRERAESGLLKARLDAQTKEIAELKHHIKELEEKERMANENLSALRKELEEARQGAVESDNKLKFKEETAAAAMAARDAAEKSLKLADMRSTRLRERLEELTRQLEESENQDNFQSRNSYRYVCWPWQWLGLNAVRYDQNDVRQGNNEMELSEPLMLDTS</sequence>
<dbReference type="PROSITE" id="PS50097">
    <property type="entry name" value="BTB"/>
    <property type="match status" value="1"/>
</dbReference>
<feature type="coiled-coil region" evidence="2">
    <location>
        <begin position="835"/>
        <end position="939"/>
    </location>
</feature>
<evidence type="ECO:0000256" key="2">
    <source>
        <dbReference type="SAM" id="Coils"/>
    </source>
</evidence>
<dbReference type="Gene3D" id="1.20.5.340">
    <property type="match status" value="1"/>
</dbReference>
<feature type="coiled-coil region" evidence="2">
    <location>
        <begin position="539"/>
        <end position="633"/>
    </location>
</feature>
<dbReference type="InterPro" id="IPR011333">
    <property type="entry name" value="SKP1/BTB/POZ_sf"/>
</dbReference>
<dbReference type="Pfam" id="PF00651">
    <property type="entry name" value="BTB"/>
    <property type="match status" value="1"/>
</dbReference>
<accession>A0A8J5KTD0</accession>
<dbReference type="Gene3D" id="3.30.710.10">
    <property type="entry name" value="Potassium Channel Kv1.1, Chain A"/>
    <property type="match status" value="1"/>
</dbReference>
<dbReference type="SMART" id="SM00225">
    <property type="entry name" value="BTB"/>
    <property type="match status" value="1"/>
</dbReference>
<dbReference type="InterPro" id="IPR040300">
    <property type="entry name" value="At3g49055-like"/>
</dbReference>
<dbReference type="CDD" id="cd18186">
    <property type="entry name" value="BTB_POZ_ZBTB_KLHL-like"/>
    <property type="match status" value="1"/>
</dbReference>